<keyword evidence="1" id="KW-0472">Membrane</keyword>
<dbReference type="WBParaSite" id="maker-PairedContig_774-snap-gene-1.21-mRNA-1">
    <property type="protein sequence ID" value="maker-PairedContig_774-snap-gene-1.21-mRNA-1"/>
    <property type="gene ID" value="maker-PairedContig_774-snap-gene-1.21"/>
</dbReference>
<keyword evidence="1" id="KW-0812">Transmembrane</keyword>
<evidence type="ECO:0000313" key="2">
    <source>
        <dbReference type="WBParaSite" id="maker-PairedContig_774-snap-gene-1.21-mRNA-1"/>
    </source>
</evidence>
<accession>A0A1I8F0D6</accession>
<evidence type="ECO:0000256" key="1">
    <source>
        <dbReference type="SAM" id="Phobius"/>
    </source>
</evidence>
<proteinExistence type="predicted"/>
<dbReference type="AlphaFoldDB" id="A0A1I8F0D6"/>
<feature type="transmembrane region" description="Helical" evidence="1">
    <location>
        <begin position="40"/>
        <end position="59"/>
    </location>
</feature>
<reference evidence="2" key="1">
    <citation type="submission" date="2016-11" db="UniProtKB">
        <authorList>
            <consortium name="WormBaseParasite"/>
        </authorList>
    </citation>
    <scope>IDENTIFICATION</scope>
    <source>
        <strain evidence="2">pt0022</strain>
    </source>
</reference>
<organism evidence="2">
    <name type="scientific">Wuchereria bancrofti</name>
    <dbReference type="NCBI Taxonomy" id="6293"/>
    <lineage>
        <taxon>Eukaryota</taxon>
        <taxon>Metazoa</taxon>
        <taxon>Ecdysozoa</taxon>
        <taxon>Nematoda</taxon>
        <taxon>Chromadorea</taxon>
        <taxon>Rhabditida</taxon>
        <taxon>Spirurina</taxon>
        <taxon>Spiruromorpha</taxon>
        <taxon>Filarioidea</taxon>
        <taxon>Onchocercidae</taxon>
        <taxon>Wuchereria</taxon>
    </lineage>
</organism>
<keyword evidence="1" id="KW-1133">Transmembrane helix</keyword>
<name>A0A1I8F0D6_WUCBA</name>
<protein>
    <submittedName>
        <fullName evidence="2">Uncharacterized protein</fullName>
    </submittedName>
</protein>
<sequence length="71" mass="7821">MSLILCQHLALSRVPQSGSPPQSEYLSKVTEERCVVSSVGILYSHFLLLLLVSPILYLLSFSSVSPTEQNN</sequence>